<feature type="binding site" evidence="9">
    <location>
        <position position="175"/>
    </location>
    <ligand>
        <name>Mg(2+)</name>
        <dbReference type="ChEBI" id="CHEBI:18420"/>
        <label>1</label>
    </ligand>
</feature>
<evidence type="ECO:0000256" key="1">
    <source>
        <dbReference type="ARBA" id="ARBA00007092"/>
    </source>
</evidence>
<feature type="site" description="Transition state stabilizer" evidence="10">
    <location>
        <position position="177"/>
    </location>
</feature>
<dbReference type="GO" id="GO:0005634">
    <property type="term" value="C:nucleus"/>
    <property type="evidence" value="ECO:0007669"/>
    <property type="project" value="TreeGrafter"/>
</dbReference>
<evidence type="ECO:0000256" key="10">
    <source>
        <dbReference type="PIRSR" id="PIRSR604808-3"/>
    </source>
</evidence>
<name>A0A8H7UPY3_9FUNG</name>
<evidence type="ECO:0000256" key="5">
    <source>
        <dbReference type="ARBA" id="ARBA00022833"/>
    </source>
</evidence>
<feature type="active site" evidence="8">
    <location>
        <position position="136"/>
    </location>
</feature>
<feature type="domain" description="GRF-type" evidence="14">
    <location>
        <begin position="521"/>
        <end position="573"/>
    </location>
</feature>
<comment type="cofactor">
    <cofactor evidence="9 12">
        <name>Mg(2+)</name>
        <dbReference type="ChEBI" id="CHEBI:18420"/>
    </cofactor>
    <cofactor evidence="9 12">
        <name>Mn(2+)</name>
        <dbReference type="ChEBI" id="CHEBI:29035"/>
    </cofactor>
    <text evidence="9 12">Probably binds two magnesium or manganese ions per subunit.</text>
</comment>
<dbReference type="InterPro" id="IPR010666">
    <property type="entry name" value="Znf_GRF"/>
</dbReference>
<feature type="binding site" evidence="9">
    <location>
        <position position="7"/>
    </location>
    <ligand>
        <name>Mg(2+)</name>
        <dbReference type="ChEBI" id="CHEBI:18420"/>
        <label>1</label>
    </ligand>
</feature>
<keyword evidence="5" id="KW-0862">Zinc</keyword>
<dbReference type="GO" id="GO:0003906">
    <property type="term" value="F:DNA-(apurinic or apyrimidinic site) endonuclease activity"/>
    <property type="evidence" value="ECO:0007669"/>
    <property type="project" value="TreeGrafter"/>
</dbReference>
<dbReference type="GO" id="GO:0003677">
    <property type="term" value="F:DNA binding"/>
    <property type="evidence" value="ECO:0007669"/>
    <property type="project" value="InterPro"/>
</dbReference>
<evidence type="ECO:0000256" key="13">
    <source>
        <dbReference type="SAM" id="MobiDB-lite"/>
    </source>
</evidence>
<dbReference type="AlphaFoldDB" id="A0A8H7UPY3"/>
<dbReference type="Pfam" id="PF03372">
    <property type="entry name" value="Exo_endo_phos"/>
    <property type="match status" value="1"/>
</dbReference>
<proteinExistence type="inferred from homology"/>
<keyword evidence="9" id="KW-0464">Manganese</keyword>
<dbReference type="Pfam" id="PF06839">
    <property type="entry name" value="Zn_ribbon_GRF"/>
    <property type="match status" value="1"/>
</dbReference>
<keyword evidence="7" id="KW-0539">Nucleus</keyword>
<comment type="similarity">
    <text evidence="1 12">Belongs to the DNA repair enzymes AP/ExoA family.</text>
</comment>
<organism evidence="15 16">
    <name type="scientific">Umbelopsis vinacea</name>
    <dbReference type="NCBI Taxonomy" id="44442"/>
    <lineage>
        <taxon>Eukaryota</taxon>
        <taxon>Fungi</taxon>
        <taxon>Fungi incertae sedis</taxon>
        <taxon>Mucoromycota</taxon>
        <taxon>Mucoromycotina</taxon>
        <taxon>Umbelopsidomycetes</taxon>
        <taxon>Umbelopsidales</taxon>
        <taxon>Umbelopsidaceae</taxon>
        <taxon>Umbelopsis</taxon>
    </lineage>
</organism>
<evidence type="ECO:0000256" key="8">
    <source>
        <dbReference type="PIRSR" id="PIRSR604808-1"/>
    </source>
</evidence>
<reference evidence="15" key="1">
    <citation type="submission" date="2020-12" db="EMBL/GenBank/DDBJ databases">
        <title>Metabolic potential, ecology and presence of endohyphal bacteria is reflected in genomic diversity of Mucoromycotina.</title>
        <authorList>
            <person name="Muszewska A."/>
            <person name="Okrasinska A."/>
            <person name="Steczkiewicz K."/>
            <person name="Drgas O."/>
            <person name="Orlowska M."/>
            <person name="Perlinska-Lenart U."/>
            <person name="Aleksandrzak-Piekarczyk T."/>
            <person name="Szatraj K."/>
            <person name="Zielenkiewicz U."/>
            <person name="Pilsyk S."/>
            <person name="Malc E."/>
            <person name="Mieczkowski P."/>
            <person name="Kruszewska J.S."/>
            <person name="Biernat P."/>
            <person name="Pawlowska J."/>
        </authorList>
    </citation>
    <scope>NUCLEOTIDE SEQUENCE</scope>
    <source>
        <strain evidence="15">WA0000051536</strain>
    </source>
</reference>
<dbReference type="InterPro" id="IPR004808">
    <property type="entry name" value="AP_endonuc_1"/>
</dbReference>
<dbReference type="GO" id="GO:0008311">
    <property type="term" value="F:double-stranded DNA 3'-5' DNA exonuclease activity"/>
    <property type="evidence" value="ECO:0007669"/>
    <property type="project" value="TreeGrafter"/>
</dbReference>
<dbReference type="PROSITE" id="PS00726">
    <property type="entry name" value="AP_NUCLEASE_F1_1"/>
    <property type="match status" value="1"/>
</dbReference>
<evidence type="ECO:0000256" key="2">
    <source>
        <dbReference type="ARBA" id="ARBA00022723"/>
    </source>
</evidence>
<feature type="binding site" evidence="9">
    <location>
        <position position="282"/>
    </location>
    <ligand>
        <name>Mg(2+)</name>
        <dbReference type="ChEBI" id="CHEBI:18420"/>
        <label>1</label>
    </ligand>
</feature>
<gene>
    <name evidence="15" type="ORF">INT44_002925</name>
</gene>
<feature type="site" description="Interaction with DNA substrate" evidence="10">
    <location>
        <position position="282"/>
    </location>
</feature>
<evidence type="ECO:0000256" key="4">
    <source>
        <dbReference type="ARBA" id="ARBA00022801"/>
    </source>
</evidence>
<evidence type="ECO:0000256" key="3">
    <source>
        <dbReference type="ARBA" id="ARBA00022771"/>
    </source>
</evidence>
<feature type="site" description="Important for catalytic activity" evidence="10">
    <location>
        <position position="256"/>
    </location>
</feature>
<dbReference type="GO" id="GO:0008081">
    <property type="term" value="F:phosphoric diester hydrolase activity"/>
    <property type="evidence" value="ECO:0007669"/>
    <property type="project" value="TreeGrafter"/>
</dbReference>
<feature type="active site" description="Proton donor/acceptor" evidence="8">
    <location>
        <position position="175"/>
    </location>
</feature>
<dbReference type="GO" id="GO:0006284">
    <property type="term" value="P:base-excision repair"/>
    <property type="evidence" value="ECO:0007669"/>
    <property type="project" value="TreeGrafter"/>
</dbReference>
<evidence type="ECO:0000256" key="6">
    <source>
        <dbReference type="ARBA" id="ARBA00022842"/>
    </source>
</evidence>
<dbReference type="PANTHER" id="PTHR22748:SF4">
    <property type="entry name" value="DNA-(APURINIC OR APYRIMIDINIC SITE) ENDONUCLEASE 2"/>
    <property type="match status" value="1"/>
</dbReference>
<feature type="region of interest" description="Disordered" evidence="13">
    <location>
        <begin position="457"/>
        <end position="479"/>
    </location>
</feature>
<evidence type="ECO:0000256" key="7">
    <source>
        <dbReference type="ARBA" id="ARBA00023242"/>
    </source>
</evidence>
<evidence type="ECO:0000256" key="11">
    <source>
        <dbReference type="PROSITE-ProRule" id="PRU01343"/>
    </source>
</evidence>
<keyword evidence="12" id="KW-0227">DNA damage</keyword>
<evidence type="ECO:0000256" key="9">
    <source>
        <dbReference type="PIRSR" id="PIRSR604808-2"/>
    </source>
</evidence>
<dbReference type="OrthoDB" id="391817at2759"/>
<feature type="active site" description="Proton acceptor" evidence="8">
    <location>
        <position position="282"/>
    </location>
</feature>
<evidence type="ECO:0000313" key="15">
    <source>
        <dbReference type="EMBL" id="KAG2186699.1"/>
    </source>
</evidence>
<feature type="binding site" evidence="9">
    <location>
        <position position="281"/>
    </location>
    <ligand>
        <name>Mg(2+)</name>
        <dbReference type="ChEBI" id="CHEBI:18420"/>
        <label>1</label>
    </ligand>
</feature>
<protein>
    <recommendedName>
        <fullName evidence="12">DNA-(apurinic or apyrimidinic site) endonuclease</fullName>
        <ecNumber evidence="12">3.1.-.-</ecNumber>
    </recommendedName>
</protein>
<keyword evidence="3 11" id="KW-0863">Zinc-finger</keyword>
<dbReference type="NCBIfam" id="TIGR00633">
    <property type="entry name" value="xth"/>
    <property type="match status" value="1"/>
</dbReference>
<keyword evidence="12" id="KW-0234">DNA repair</keyword>
<feature type="binding site" evidence="9">
    <location>
        <position position="177"/>
    </location>
    <ligand>
        <name>Mg(2+)</name>
        <dbReference type="ChEBI" id="CHEBI:18420"/>
        <label>1</label>
    </ligand>
</feature>
<dbReference type="EC" id="3.1.-.-" evidence="12"/>
<sequence length="583" mass="66189">MRIVTWNINGISTILQYHPWCESKKFKVLLDALDADIICLQEIKCRRTKVTKEFAIVDGYDAYFSFSRSKHGYSGVAVYVRQPLKPISAEEGITGYWTQHETFEPSLAIATDSMVLDAEGRCIILEFELFVLFCIYFPNDASEERRMYKMDYHQCVQERAEQLLRQGKQVIIAGDVNAMHREIDCCDPKNNMKEWGISNFQDVPARRWIDDFLFPKGPMVDMTRYYHPTRKGMFTCWNTKIDARASNYGKCRTRIDYVLASKGLEPWFKNSDIQPDFRGSDHCPVYADFHDTIEKFDPVGTKVHDRIRDHLTSDICSDPCQIAAVNFEEYSSKQKKLSNFFSAKRPADDDHASIESQASTTASQVSTFDSSENDCISQTVGATKADPSVIPIELSTQVSKLDTLTQANATNSVATGKTYYSNTKRKKLSVSKSKSPVDSNQSSLSSFFSKASVKKTSTTSSVSDGSKNTPPAVAEMHAPPIDSKQDDEYVDIEQLMKQHEQTVKAGTQWNALFTPRKAPTCNVHKEPCKEFVVNKKGVNHGRRFYLCSRPVGPQDGPDSNDYRCDYFMWQTEFDKKRSGNGYK</sequence>
<keyword evidence="2 9" id="KW-0479">Metal-binding</keyword>
<dbReference type="Proteomes" id="UP000612746">
    <property type="component" value="Unassembled WGS sequence"/>
</dbReference>
<evidence type="ECO:0000313" key="16">
    <source>
        <dbReference type="Proteomes" id="UP000612746"/>
    </source>
</evidence>
<dbReference type="PROSITE" id="PS51435">
    <property type="entry name" value="AP_NUCLEASE_F1_4"/>
    <property type="match status" value="1"/>
</dbReference>
<dbReference type="InterPro" id="IPR005135">
    <property type="entry name" value="Endo/exonuclease/phosphatase"/>
</dbReference>
<dbReference type="InterPro" id="IPR036691">
    <property type="entry name" value="Endo/exonu/phosph_ase_sf"/>
</dbReference>
<evidence type="ECO:0000256" key="12">
    <source>
        <dbReference type="RuleBase" id="RU362131"/>
    </source>
</evidence>
<dbReference type="EMBL" id="JAEPRA010000004">
    <property type="protein sequence ID" value="KAG2186699.1"/>
    <property type="molecule type" value="Genomic_DNA"/>
</dbReference>
<dbReference type="CDD" id="cd09088">
    <property type="entry name" value="Ape2-like_AP-endo"/>
    <property type="match status" value="1"/>
</dbReference>
<feature type="binding site" evidence="9">
    <location>
        <position position="42"/>
    </location>
    <ligand>
        <name>Mg(2+)</name>
        <dbReference type="ChEBI" id="CHEBI:18420"/>
        <label>1</label>
    </ligand>
</feature>
<dbReference type="GO" id="GO:0008270">
    <property type="term" value="F:zinc ion binding"/>
    <property type="evidence" value="ECO:0007669"/>
    <property type="project" value="UniProtKB-KW"/>
</dbReference>
<dbReference type="PROSITE" id="PS51999">
    <property type="entry name" value="ZF_GRF"/>
    <property type="match status" value="1"/>
</dbReference>
<dbReference type="PANTHER" id="PTHR22748">
    <property type="entry name" value="AP ENDONUCLEASE"/>
    <property type="match status" value="1"/>
</dbReference>
<comment type="caution">
    <text evidence="15">The sequence shown here is derived from an EMBL/GenBank/DDBJ whole genome shotgun (WGS) entry which is preliminary data.</text>
</comment>
<keyword evidence="4" id="KW-0378">Hydrolase</keyword>
<dbReference type="Gene3D" id="3.60.10.10">
    <property type="entry name" value="Endonuclease/exonuclease/phosphatase"/>
    <property type="match status" value="1"/>
</dbReference>
<dbReference type="InterPro" id="IPR020847">
    <property type="entry name" value="AP_endonuclease_F1_BS"/>
</dbReference>
<keyword evidence="6 9" id="KW-0460">Magnesium</keyword>
<dbReference type="SUPFAM" id="SSF56219">
    <property type="entry name" value="DNase I-like"/>
    <property type="match status" value="1"/>
</dbReference>
<evidence type="ECO:0000259" key="14">
    <source>
        <dbReference type="PROSITE" id="PS51999"/>
    </source>
</evidence>
<accession>A0A8H7UPY3</accession>
<keyword evidence="16" id="KW-1185">Reference proteome</keyword>